<reference evidence="3" key="1">
    <citation type="journal article" date="2023" name="Commun. Biol.">
        <title>Genome analysis of Parmales, the sister group of diatoms, reveals the evolutionary specialization of diatoms from phago-mixotrophs to photoautotrophs.</title>
        <authorList>
            <person name="Ban H."/>
            <person name="Sato S."/>
            <person name="Yoshikawa S."/>
            <person name="Yamada K."/>
            <person name="Nakamura Y."/>
            <person name="Ichinomiya M."/>
            <person name="Sato N."/>
            <person name="Blanc-Mathieu R."/>
            <person name="Endo H."/>
            <person name="Kuwata A."/>
            <person name="Ogata H."/>
        </authorList>
    </citation>
    <scope>NUCLEOTIDE SEQUENCE [LARGE SCALE GENOMIC DNA]</scope>
</reference>
<keyword evidence="3" id="KW-1185">Reference proteome</keyword>
<dbReference type="Proteomes" id="UP001165065">
    <property type="component" value="Unassembled WGS sequence"/>
</dbReference>
<organism evidence="2 3">
    <name type="scientific">Triparma columacea</name>
    <dbReference type="NCBI Taxonomy" id="722753"/>
    <lineage>
        <taxon>Eukaryota</taxon>
        <taxon>Sar</taxon>
        <taxon>Stramenopiles</taxon>
        <taxon>Ochrophyta</taxon>
        <taxon>Bolidophyceae</taxon>
        <taxon>Parmales</taxon>
        <taxon>Triparmaceae</taxon>
        <taxon>Triparma</taxon>
    </lineage>
</organism>
<accession>A0A9W7GD21</accession>
<sequence length="262" mass="28456">MEGSGRLKTLIFAPPSTINFVSPKKPFGSPTGKALTAPNKNLGQAEQLEIIPSSFSQDLPPPPKSGTGKLPNAIFLSCDHFISSEEQDSNPFPLPTSSSKGNDNPVQAQVIAKEGSTTATSHPNDWEGKIQDLKKTSSSNRSLSKTQNRRNKTMQSVFVKRAKEVAQRTTSNLMKSAGESLYSMLNQKKMLGPTTFRKNPFSSAKTFKGLDIGSILPDIPVLNTDTKSYTSVFDLCSTTQLAVIEFYVSKTRTVEPVIAIDP</sequence>
<feature type="region of interest" description="Disordered" evidence="1">
    <location>
        <begin position="22"/>
        <end position="45"/>
    </location>
</feature>
<dbReference type="EMBL" id="BRYA01000175">
    <property type="protein sequence ID" value="GMI42590.1"/>
    <property type="molecule type" value="Genomic_DNA"/>
</dbReference>
<protein>
    <submittedName>
        <fullName evidence="2">Uncharacterized protein</fullName>
    </submittedName>
</protein>
<dbReference type="AlphaFoldDB" id="A0A9W7GD21"/>
<name>A0A9W7GD21_9STRA</name>
<gene>
    <name evidence="2" type="ORF">TrCOL_g10253</name>
</gene>
<evidence type="ECO:0000313" key="2">
    <source>
        <dbReference type="EMBL" id="GMI42590.1"/>
    </source>
</evidence>
<proteinExistence type="predicted"/>
<comment type="caution">
    <text evidence="2">The sequence shown here is derived from an EMBL/GenBank/DDBJ whole genome shotgun (WGS) entry which is preliminary data.</text>
</comment>
<feature type="compositionally biased region" description="Polar residues" evidence="1">
    <location>
        <begin position="136"/>
        <end position="146"/>
    </location>
</feature>
<feature type="compositionally biased region" description="Basic and acidic residues" evidence="1">
    <location>
        <begin position="124"/>
        <end position="135"/>
    </location>
</feature>
<dbReference type="OrthoDB" id="10376625at2759"/>
<evidence type="ECO:0000313" key="3">
    <source>
        <dbReference type="Proteomes" id="UP001165065"/>
    </source>
</evidence>
<evidence type="ECO:0000256" key="1">
    <source>
        <dbReference type="SAM" id="MobiDB-lite"/>
    </source>
</evidence>
<feature type="region of interest" description="Disordered" evidence="1">
    <location>
        <begin position="114"/>
        <end position="152"/>
    </location>
</feature>